<dbReference type="Proteomes" id="UP000019733">
    <property type="component" value="Segment"/>
</dbReference>
<dbReference type="KEGG" id="vg:19524756"/>
<keyword evidence="2" id="KW-1185">Reference proteome</keyword>
<dbReference type="InterPro" id="IPR000836">
    <property type="entry name" value="PRTase_dom"/>
</dbReference>
<gene>
    <name evidence="1" type="ORF">JS09_031</name>
</gene>
<dbReference type="CDD" id="cd06223">
    <property type="entry name" value="PRTases_typeI"/>
    <property type="match status" value="1"/>
</dbReference>
<protein>
    <submittedName>
        <fullName evidence="1">Uncharacterized protein</fullName>
    </submittedName>
</protein>
<name>A0A060BMF2_9CAUD</name>
<evidence type="ECO:0000313" key="2">
    <source>
        <dbReference type="Proteomes" id="UP000019733"/>
    </source>
</evidence>
<evidence type="ECO:0000313" key="1">
    <source>
        <dbReference type="EMBL" id="AIA79998.1"/>
    </source>
</evidence>
<dbReference type="RefSeq" id="YP_009037354.1">
    <property type="nucleotide sequence ID" value="NC_024124.2"/>
</dbReference>
<proteinExistence type="predicted"/>
<reference evidence="1" key="1">
    <citation type="submission" date="2015-07" db="EMBL/GenBank/DDBJ databases">
        <title>Isolation and characterization of a novel lytic T4-like coliphage vB_EcoM_JS09 infecting APEC.</title>
        <authorList>
            <person name="Zhou Y."/>
            <person name="Bao H.D."/>
            <person name="Zhang H."/>
            <person name="Wang R."/>
        </authorList>
    </citation>
    <scope>NUCLEOTIDE SEQUENCE</scope>
</reference>
<dbReference type="GeneID" id="19524756"/>
<sequence length="120" mass="13724">MKYHVYADFEANPSKDPDCRLIRRPFDSAAQAWAWIKSKSPGYMFFEVVDDNGTLHPAPTETINFLLFAGYDCYPLGGIDDLVATGKTVEALREICKNAEENFDWYHIVDAHTFEMVEHS</sequence>
<accession>A0A060BMF2</accession>
<organism evidence="1 2">
    <name type="scientific">Escherichia phage vB_EcoM_JS09</name>
    <dbReference type="NCBI Taxonomy" id="1430444"/>
    <lineage>
        <taxon>Viruses</taxon>
        <taxon>Duplodnaviria</taxon>
        <taxon>Heunggongvirae</taxon>
        <taxon>Uroviricota</taxon>
        <taxon>Caudoviricetes</taxon>
        <taxon>Pantevenvirales</taxon>
        <taxon>Straboviridae</taxon>
        <taxon>Tevenvirinae</taxon>
        <taxon>Mosigvirus</taxon>
        <taxon>Mosigvirus JS09</taxon>
    </lineage>
</organism>
<dbReference type="OrthoDB" id="13265at10239"/>
<dbReference type="EMBL" id="KF582788">
    <property type="protein sequence ID" value="AIA79998.1"/>
    <property type="molecule type" value="Genomic_DNA"/>
</dbReference>